<sequence>MSDTSITPPGDDEGRAALLTVRDLVILAISLVVGLLSGCVSFLTVAAQAGVAAGAAAGVVALVLTGLVVATSLHRLLR</sequence>
<keyword evidence="1" id="KW-0472">Membrane</keyword>
<name>A0A318NV99_9ACTN</name>
<evidence type="ECO:0000313" key="2">
    <source>
        <dbReference type="EMBL" id="PYC76430.1"/>
    </source>
</evidence>
<evidence type="ECO:0000256" key="1">
    <source>
        <dbReference type="SAM" id="Phobius"/>
    </source>
</evidence>
<evidence type="ECO:0000313" key="3">
    <source>
        <dbReference type="Proteomes" id="UP000248333"/>
    </source>
</evidence>
<dbReference type="EMBL" id="PYBV01000001">
    <property type="protein sequence ID" value="PYC76430.1"/>
    <property type="molecule type" value="Genomic_DNA"/>
</dbReference>
<proteinExistence type="predicted"/>
<dbReference type="Proteomes" id="UP000248333">
    <property type="component" value="Unassembled WGS sequence"/>
</dbReference>
<keyword evidence="1" id="KW-1133">Transmembrane helix</keyword>
<feature type="transmembrane region" description="Helical" evidence="1">
    <location>
        <begin position="24"/>
        <end position="45"/>
    </location>
</feature>
<accession>A0A318NV99</accession>
<keyword evidence="1" id="KW-0812">Transmembrane</keyword>
<reference evidence="2 3" key="1">
    <citation type="submission" date="2018-03" db="EMBL/GenBank/DDBJ databases">
        <title>Bioinformatic expansion and discovery of thiopeptide antibiotics.</title>
        <authorList>
            <person name="Schwalen C.J."/>
            <person name="Hudson G.A."/>
            <person name="Mitchell D.A."/>
        </authorList>
    </citation>
    <scope>NUCLEOTIDE SEQUENCE [LARGE SCALE GENOMIC DNA]</scope>
    <source>
        <strain evidence="2 3">NRRL 8041</strain>
    </source>
</reference>
<gene>
    <name evidence="2" type="ORF">C7C45_00060</name>
</gene>
<dbReference type="AlphaFoldDB" id="A0A318NV99"/>
<keyword evidence="3" id="KW-1185">Reference proteome</keyword>
<comment type="caution">
    <text evidence="2">The sequence shown here is derived from an EMBL/GenBank/DDBJ whole genome shotgun (WGS) entry which is preliminary data.</text>
</comment>
<feature type="transmembrane region" description="Helical" evidence="1">
    <location>
        <begin position="51"/>
        <end position="73"/>
    </location>
</feature>
<organism evidence="2 3">
    <name type="scientific">Micromonospora arborensis</name>
    <dbReference type="NCBI Taxonomy" id="2116518"/>
    <lineage>
        <taxon>Bacteria</taxon>
        <taxon>Bacillati</taxon>
        <taxon>Actinomycetota</taxon>
        <taxon>Actinomycetes</taxon>
        <taxon>Micromonosporales</taxon>
        <taxon>Micromonosporaceae</taxon>
        <taxon>Micromonospora</taxon>
    </lineage>
</organism>
<protein>
    <submittedName>
        <fullName evidence="2">Uncharacterized protein</fullName>
    </submittedName>
</protein>